<keyword evidence="2" id="KW-0813">Transport</keyword>
<comment type="subcellular location">
    <subcellularLocation>
        <location evidence="1">Membrane</location>
        <topology evidence="1">Multi-pass membrane protein</topology>
    </subcellularLocation>
</comment>
<feature type="transmembrane region" description="Helical" evidence="11">
    <location>
        <begin position="404"/>
        <end position="426"/>
    </location>
</feature>
<evidence type="ECO:0000256" key="3">
    <source>
        <dbReference type="ARBA" id="ARBA00022449"/>
    </source>
</evidence>
<feature type="transmembrane region" description="Helical" evidence="11">
    <location>
        <begin position="55"/>
        <end position="79"/>
    </location>
</feature>
<feature type="transmembrane region" description="Helical" evidence="11">
    <location>
        <begin position="139"/>
        <end position="156"/>
    </location>
</feature>
<comment type="similarity">
    <text evidence="10">Belongs to the NhaD Na(+)/H(+) (TC 2.A.62) antiporter family.</text>
</comment>
<feature type="transmembrane region" description="Helical" evidence="11">
    <location>
        <begin position="328"/>
        <end position="355"/>
    </location>
</feature>
<feature type="transmembrane region" description="Helical" evidence="11">
    <location>
        <begin position="250"/>
        <end position="267"/>
    </location>
</feature>
<keyword evidence="14" id="KW-1185">Reference proteome</keyword>
<organism evidence="13 14">
    <name type="scientific">Arcicella rigui</name>
    <dbReference type="NCBI Taxonomy" id="797020"/>
    <lineage>
        <taxon>Bacteria</taxon>
        <taxon>Pseudomonadati</taxon>
        <taxon>Bacteroidota</taxon>
        <taxon>Cytophagia</taxon>
        <taxon>Cytophagales</taxon>
        <taxon>Flectobacillaceae</taxon>
        <taxon>Arcicella</taxon>
    </lineage>
</organism>
<feature type="transmembrane region" description="Helical" evidence="11">
    <location>
        <begin position="288"/>
        <end position="308"/>
    </location>
</feature>
<name>A0ABU5QF57_9BACT</name>
<evidence type="ECO:0000256" key="7">
    <source>
        <dbReference type="ARBA" id="ARBA00023065"/>
    </source>
</evidence>
<accession>A0ABU5QF57</accession>
<dbReference type="EMBL" id="JAYFUM010000028">
    <property type="protein sequence ID" value="MEA5141509.1"/>
    <property type="molecule type" value="Genomic_DNA"/>
</dbReference>
<evidence type="ECO:0000256" key="10">
    <source>
        <dbReference type="ARBA" id="ARBA00025753"/>
    </source>
</evidence>
<evidence type="ECO:0000256" key="2">
    <source>
        <dbReference type="ARBA" id="ARBA00022448"/>
    </source>
</evidence>
<sequence length="427" mass="46834">MEALLVFVFIVGYILIAVEHTIHLNKTATALITGVLCWVIYILNTQNKDLVSSELAHHLASISEILFFLLGAMTIVELIDAHQGFKIITDKITSKNKVQLLWTISIITFFLSAALDNLTTAIVMVSVVRKLIKDKETRMFFAGIIIIAANSGGAWSPIGDVTTTMLWIGGQVSALAIIKSLILPSLISLIVPLLFLTFRLKGEVQSPSTSIATYKDDSLSKKDSSMMLIVGFAMLLFVPIFKTITHLPPYMGVLLGLGVVWVVSEIIHHGRDEEYRKPYSVAHALSKIDTSSILFFLGILLSIAALESTHFLSSLAEWMNKSIANQDIIVIVIGLFSAIIDNVPLVAASMGMYDLAHFPMDSKLWEFLAYCAGTGGSILIIGSAPGVAVMGMEKIDFMWFFKKFSLLALIGYFAGIITYLSIYALLQ</sequence>
<feature type="transmembrane region" description="Helical" evidence="11">
    <location>
        <begin position="176"/>
        <end position="198"/>
    </location>
</feature>
<evidence type="ECO:0000256" key="4">
    <source>
        <dbReference type="ARBA" id="ARBA00022692"/>
    </source>
</evidence>
<evidence type="ECO:0000259" key="12">
    <source>
        <dbReference type="Pfam" id="PF03600"/>
    </source>
</evidence>
<protein>
    <submittedName>
        <fullName evidence="13">Sodium:proton antiporter NhaD</fullName>
    </submittedName>
</protein>
<dbReference type="InterPro" id="IPR004680">
    <property type="entry name" value="Cit_transptr-like_dom"/>
</dbReference>
<evidence type="ECO:0000256" key="5">
    <source>
        <dbReference type="ARBA" id="ARBA00022989"/>
    </source>
</evidence>
<keyword evidence="7" id="KW-0406">Ion transport</keyword>
<keyword evidence="6" id="KW-0915">Sodium</keyword>
<evidence type="ECO:0000313" key="13">
    <source>
        <dbReference type="EMBL" id="MEA5141509.1"/>
    </source>
</evidence>
<evidence type="ECO:0000256" key="11">
    <source>
        <dbReference type="SAM" id="Phobius"/>
    </source>
</evidence>
<feature type="transmembrane region" description="Helical" evidence="11">
    <location>
        <begin position="27"/>
        <end position="43"/>
    </location>
</feature>
<dbReference type="PANTHER" id="PTHR43269:SF2">
    <property type="entry name" value="SODIUM_PROTON ANTIPORTER 1-RELATED"/>
    <property type="match status" value="1"/>
</dbReference>
<dbReference type="RefSeq" id="WP_323298665.1">
    <property type="nucleotide sequence ID" value="NZ_JAYFUM010000028.1"/>
</dbReference>
<dbReference type="Pfam" id="PF03600">
    <property type="entry name" value="CitMHS"/>
    <property type="match status" value="1"/>
</dbReference>
<reference evidence="13 14" key="1">
    <citation type="submission" date="2023-12" db="EMBL/GenBank/DDBJ databases">
        <title>Novel species of the genus Arcicella isolated from rivers.</title>
        <authorList>
            <person name="Lu H."/>
        </authorList>
    </citation>
    <scope>NUCLEOTIDE SEQUENCE [LARGE SCALE GENOMIC DNA]</scope>
    <source>
        <strain evidence="13 14">KCTC 23307</strain>
    </source>
</reference>
<keyword evidence="8 11" id="KW-0472">Membrane</keyword>
<evidence type="ECO:0000256" key="8">
    <source>
        <dbReference type="ARBA" id="ARBA00023136"/>
    </source>
</evidence>
<evidence type="ECO:0000256" key="1">
    <source>
        <dbReference type="ARBA" id="ARBA00004141"/>
    </source>
</evidence>
<evidence type="ECO:0000256" key="9">
    <source>
        <dbReference type="ARBA" id="ARBA00023201"/>
    </source>
</evidence>
<dbReference type="PANTHER" id="PTHR43269">
    <property type="entry name" value="SODIUM/PROTON ANTIPORTER 1-RELATED"/>
    <property type="match status" value="1"/>
</dbReference>
<feature type="transmembrane region" description="Helical" evidence="11">
    <location>
        <begin position="99"/>
        <end position="127"/>
    </location>
</feature>
<keyword evidence="5 11" id="KW-1133">Transmembrane helix</keyword>
<keyword evidence="9" id="KW-0739">Sodium transport</keyword>
<comment type="caution">
    <text evidence="13">The sequence shown here is derived from an EMBL/GenBank/DDBJ whole genome shotgun (WGS) entry which is preliminary data.</text>
</comment>
<keyword evidence="4 11" id="KW-0812">Transmembrane</keyword>
<dbReference type="NCBIfam" id="NF038006">
    <property type="entry name" value="NhaD_1"/>
    <property type="match status" value="1"/>
</dbReference>
<proteinExistence type="inferred from homology"/>
<feature type="transmembrane region" description="Helical" evidence="11">
    <location>
        <begin position="367"/>
        <end position="392"/>
    </location>
</feature>
<evidence type="ECO:0000313" key="14">
    <source>
        <dbReference type="Proteomes" id="UP001302949"/>
    </source>
</evidence>
<gene>
    <name evidence="13" type="primary">nhaD</name>
    <name evidence="13" type="ORF">VB248_20310</name>
</gene>
<evidence type="ECO:0000256" key="6">
    <source>
        <dbReference type="ARBA" id="ARBA00023053"/>
    </source>
</evidence>
<keyword evidence="3" id="KW-0050">Antiport</keyword>
<dbReference type="InterPro" id="IPR045016">
    <property type="entry name" value="NhaD-like"/>
</dbReference>
<feature type="transmembrane region" description="Helical" evidence="11">
    <location>
        <begin position="225"/>
        <end position="244"/>
    </location>
</feature>
<feature type="domain" description="Citrate transporter-like" evidence="12">
    <location>
        <begin position="13"/>
        <end position="350"/>
    </location>
</feature>
<dbReference type="Proteomes" id="UP001302949">
    <property type="component" value="Unassembled WGS sequence"/>
</dbReference>